<sequence length="99" mass="10962">MLRDDNLKSWREAVCAVEPDPSSSENVRGWVYFFQSGADDPVQIEVFLDGFRPLRPGCKPRKHGIHIHQYGDISKGCNSTGGHFNPKGVSHGGPSAKKR</sequence>
<dbReference type="EMBL" id="BMAT01006418">
    <property type="protein sequence ID" value="GFS12476.1"/>
    <property type="molecule type" value="Genomic_DNA"/>
</dbReference>
<reference evidence="3 4" key="1">
    <citation type="journal article" date="2021" name="Elife">
        <title>Chloroplast acquisition without the gene transfer in kleptoplastic sea slugs, Plakobranchus ocellatus.</title>
        <authorList>
            <person name="Maeda T."/>
            <person name="Takahashi S."/>
            <person name="Yoshida T."/>
            <person name="Shimamura S."/>
            <person name="Takaki Y."/>
            <person name="Nagai Y."/>
            <person name="Toyoda A."/>
            <person name="Suzuki Y."/>
            <person name="Arimoto A."/>
            <person name="Ishii H."/>
            <person name="Satoh N."/>
            <person name="Nishiyama T."/>
            <person name="Hasebe M."/>
            <person name="Maruyama T."/>
            <person name="Minagawa J."/>
            <person name="Obokata J."/>
            <person name="Shigenobu S."/>
        </authorList>
    </citation>
    <scope>NUCLEOTIDE SEQUENCE [LARGE SCALE GENOMIC DNA]</scope>
</reference>
<dbReference type="InterPro" id="IPR024134">
    <property type="entry name" value="SOD_Cu/Zn_/chaperone"/>
</dbReference>
<feature type="region of interest" description="Disordered" evidence="1">
    <location>
        <begin position="78"/>
        <end position="99"/>
    </location>
</feature>
<gene>
    <name evidence="3" type="ORF">ElyMa_003112700</name>
</gene>
<feature type="domain" description="Superoxide dismutase copper/zinc binding" evidence="2">
    <location>
        <begin position="27"/>
        <end position="98"/>
    </location>
</feature>
<dbReference type="PROSITE" id="PS00087">
    <property type="entry name" value="SOD_CU_ZN_1"/>
    <property type="match status" value="1"/>
</dbReference>
<comment type="caution">
    <text evidence="3">The sequence shown here is derived from an EMBL/GenBank/DDBJ whole genome shotgun (WGS) entry which is preliminary data.</text>
</comment>
<evidence type="ECO:0000259" key="2">
    <source>
        <dbReference type="Pfam" id="PF00080"/>
    </source>
</evidence>
<proteinExistence type="predicted"/>
<dbReference type="InterPro" id="IPR036423">
    <property type="entry name" value="SOD-like_Cu/Zn_dom_sf"/>
</dbReference>
<name>A0AAV4ITW8_9GAST</name>
<dbReference type="Pfam" id="PF00080">
    <property type="entry name" value="Sod_Cu"/>
    <property type="match status" value="1"/>
</dbReference>
<accession>A0AAV4ITW8</accession>
<evidence type="ECO:0000313" key="4">
    <source>
        <dbReference type="Proteomes" id="UP000762676"/>
    </source>
</evidence>
<dbReference type="GO" id="GO:0005507">
    <property type="term" value="F:copper ion binding"/>
    <property type="evidence" value="ECO:0007669"/>
    <property type="project" value="InterPro"/>
</dbReference>
<dbReference type="AlphaFoldDB" id="A0AAV4ITW8"/>
<protein>
    <submittedName>
        <fullName evidence="3">Superoxide dismutase [Cu-Zn]</fullName>
    </submittedName>
</protein>
<evidence type="ECO:0000313" key="3">
    <source>
        <dbReference type="EMBL" id="GFS12476.1"/>
    </source>
</evidence>
<dbReference type="SUPFAM" id="SSF49329">
    <property type="entry name" value="Cu,Zn superoxide dismutase-like"/>
    <property type="match status" value="1"/>
</dbReference>
<dbReference type="PANTHER" id="PTHR10003">
    <property type="entry name" value="SUPEROXIDE DISMUTASE CU-ZN -RELATED"/>
    <property type="match status" value="1"/>
</dbReference>
<keyword evidence="4" id="KW-1185">Reference proteome</keyword>
<dbReference type="Gene3D" id="2.60.40.200">
    <property type="entry name" value="Superoxide dismutase, copper/zinc binding domain"/>
    <property type="match status" value="1"/>
</dbReference>
<evidence type="ECO:0000256" key="1">
    <source>
        <dbReference type="SAM" id="MobiDB-lite"/>
    </source>
</evidence>
<dbReference type="InterPro" id="IPR001424">
    <property type="entry name" value="SOD_Cu_Zn_dom"/>
</dbReference>
<dbReference type="Proteomes" id="UP000762676">
    <property type="component" value="Unassembled WGS sequence"/>
</dbReference>
<organism evidence="3 4">
    <name type="scientific">Elysia marginata</name>
    <dbReference type="NCBI Taxonomy" id="1093978"/>
    <lineage>
        <taxon>Eukaryota</taxon>
        <taxon>Metazoa</taxon>
        <taxon>Spiralia</taxon>
        <taxon>Lophotrochozoa</taxon>
        <taxon>Mollusca</taxon>
        <taxon>Gastropoda</taxon>
        <taxon>Heterobranchia</taxon>
        <taxon>Euthyneura</taxon>
        <taxon>Panpulmonata</taxon>
        <taxon>Sacoglossa</taxon>
        <taxon>Placobranchoidea</taxon>
        <taxon>Plakobranchidae</taxon>
        <taxon>Elysia</taxon>
    </lineage>
</organism>
<dbReference type="GO" id="GO:0006801">
    <property type="term" value="P:superoxide metabolic process"/>
    <property type="evidence" value="ECO:0007669"/>
    <property type="project" value="InterPro"/>
</dbReference>
<dbReference type="InterPro" id="IPR018152">
    <property type="entry name" value="SOD_Cu/Zn_BS"/>
</dbReference>